<reference evidence="3 4" key="1">
    <citation type="submission" date="2019-10" db="EMBL/GenBank/DDBJ databases">
        <title>Assembly and Annotation for the nematode Trichostrongylus colubriformis.</title>
        <authorList>
            <person name="Martin J."/>
        </authorList>
    </citation>
    <scope>NUCLEOTIDE SEQUENCE [LARGE SCALE GENOMIC DNA]</scope>
    <source>
        <strain evidence="3">G859</strain>
        <tissue evidence="3">Whole worm</tissue>
    </source>
</reference>
<feature type="domain" description="ZP" evidence="2">
    <location>
        <begin position="1"/>
        <end position="190"/>
    </location>
</feature>
<accession>A0AAN8FUG9</accession>
<dbReference type="AlphaFoldDB" id="A0AAN8FUG9"/>
<proteinExistence type="predicted"/>
<dbReference type="PROSITE" id="PS51034">
    <property type="entry name" value="ZP_2"/>
    <property type="match status" value="1"/>
</dbReference>
<dbReference type="PANTHER" id="PTHR46560">
    <property type="entry name" value="CYPHER, ISOFORM B"/>
    <property type="match status" value="1"/>
</dbReference>
<feature type="signal peptide" evidence="1">
    <location>
        <begin position="1"/>
        <end position="21"/>
    </location>
</feature>
<protein>
    <submittedName>
        <fullName evidence="3">Zona pellucida domain protein</fullName>
    </submittedName>
</protein>
<dbReference type="PANTHER" id="PTHR46560:SF7">
    <property type="entry name" value="RE59626P"/>
    <property type="match status" value="1"/>
</dbReference>
<dbReference type="InterPro" id="IPR001507">
    <property type="entry name" value="ZP_dom"/>
</dbReference>
<gene>
    <name evidence="3" type="ORF">GCK32_011014</name>
</gene>
<keyword evidence="1" id="KW-0732">Signal</keyword>
<keyword evidence="4" id="KW-1185">Reference proteome</keyword>
<dbReference type="EMBL" id="WIXE01002409">
    <property type="protein sequence ID" value="KAK5984847.1"/>
    <property type="molecule type" value="Genomic_DNA"/>
</dbReference>
<organism evidence="3 4">
    <name type="scientific">Trichostrongylus colubriformis</name>
    <name type="common">Black scour worm</name>
    <dbReference type="NCBI Taxonomy" id="6319"/>
    <lineage>
        <taxon>Eukaryota</taxon>
        <taxon>Metazoa</taxon>
        <taxon>Ecdysozoa</taxon>
        <taxon>Nematoda</taxon>
        <taxon>Chromadorea</taxon>
        <taxon>Rhabditida</taxon>
        <taxon>Rhabditina</taxon>
        <taxon>Rhabditomorpha</taxon>
        <taxon>Strongyloidea</taxon>
        <taxon>Trichostrongylidae</taxon>
        <taxon>Trichostrongylus</taxon>
    </lineage>
</organism>
<feature type="chain" id="PRO_5042942599" evidence="1">
    <location>
        <begin position="22"/>
        <end position="250"/>
    </location>
</feature>
<dbReference type="Proteomes" id="UP001331761">
    <property type="component" value="Unassembled WGS sequence"/>
</dbReference>
<evidence type="ECO:0000313" key="3">
    <source>
        <dbReference type="EMBL" id="KAK5984847.1"/>
    </source>
</evidence>
<evidence type="ECO:0000313" key="4">
    <source>
        <dbReference type="Proteomes" id="UP001331761"/>
    </source>
</evidence>
<sequence length="250" mass="27744">MDGAVGLVHLIIFTTAQLRSAIVMLSFPVELDQYVVTVEIHSHSIVIVDEDVVFNVTCSGNRRTSTQMPLRNEMTLSVREMESGRIVREVIHANQYLLAIASTSNAHDFRVANCTAQNGLNPPIELTDSRGCSLYPSLFTHFKRATNGWYATISSMFRFPLSTNITFSCQVVRCQGECVVHSCIERNSVIRRSGSELITFTESLHTTVLLRHEPEATTTMQAYEQTTQPGNVCEMSGDGTVMCTLCVLLS</sequence>
<evidence type="ECO:0000256" key="1">
    <source>
        <dbReference type="SAM" id="SignalP"/>
    </source>
</evidence>
<evidence type="ECO:0000259" key="2">
    <source>
        <dbReference type="PROSITE" id="PS51034"/>
    </source>
</evidence>
<comment type="caution">
    <text evidence="3">The sequence shown here is derived from an EMBL/GenBank/DDBJ whole genome shotgun (WGS) entry which is preliminary data.</text>
</comment>
<feature type="non-terminal residue" evidence="3">
    <location>
        <position position="250"/>
    </location>
</feature>
<name>A0AAN8FUG9_TRICO</name>